<reference evidence="1" key="1">
    <citation type="submission" date="2014-12" db="EMBL/GenBank/DDBJ databases">
        <title>Insight into the proteome of Arion vulgaris.</title>
        <authorList>
            <person name="Aradska J."/>
            <person name="Bulat T."/>
            <person name="Smidak R."/>
            <person name="Sarate P."/>
            <person name="Gangsoo J."/>
            <person name="Sialana F."/>
            <person name="Bilban M."/>
            <person name="Lubec G."/>
        </authorList>
    </citation>
    <scope>NUCLEOTIDE SEQUENCE</scope>
    <source>
        <tissue evidence="1">Skin</tissue>
    </source>
</reference>
<evidence type="ECO:0000313" key="1">
    <source>
        <dbReference type="EMBL" id="CEK49399.1"/>
    </source>
</evidence>
<accession>A0A0B6XZT0</accession>
<proteinExistence type="predicted"/>
<gene>
    <name evidence="1" type="primary">ORF7589</name>
</gene>
<feature type="non-terminal residue" evidence="1">
    <location>
        <position position="1"/>
    </location>
</feature>
<dbReference type="AlphaFoldDB" id="A0A0B6XZT0"/>
<organism evidence="1">
    <name type="scientific">Arion vulgaris</name>
    <dbReference type="NCBI Taxonomy" id="1028688"/>
    <lineage>
        <taxon>Eukaryota</taxon>
        <taxon>Metazoa</taxon>
        <taxon>Spiralia</taxon>
        <taxon>Lophotrochozoa</taxon>
        <taxon>Mollusca</taxon>
        <taxon>Gastropoda</taxon>
        <taxon>Heterobranchia</taxon>
        <taxon>Euthyneura</taxon>
        <taxon>Panpulmonata</taxon>
        <taxon>Eupulmonata</taxon>
        <taxon>Stylommatophora</taxon>
        <taxon>Helicina</taxon>
        <taxon>Arionoidea</taxon>
        <taxon>Arionidae</taxon>
        <taxon>Arion</taxon>
    </lineage>
</organism>
<dbReference type="EMBL" id="HACG01002534">
    <property type="protein sequence ID" value="CEK49399.1"/>
    <property type="molecule type" value="Transcribed_RNA"/>
</dbReference>
<sequence length="54" mass="6075">LCSPCESQHHTDITGDKRIDFFPADIVTLNIISILASLVRQICSEAHYMQVKCL</sequence>
<name>A0A0B6XZT0_9EUPU</name>
<protein>
    <submittedName>
        <fullName evidence="1">Uncharacterized protein</fullName>
    </submittedName>
</protein>